<dbReference type="Proteomes" id="UP001197795">
    <property type="component" value="Unassembled WGS sequence"/>
</dbReference>
<dbReference type="SUPFAM" id="SSF50341">
    <property type="entry name" value="CheW-like"/>
    <property type="match status" value="1"/>
</dbReference>
<dbReference type="PANTHER" id="PTHR22617:SF23">
    <property type="entry name" value="CHEMOTAXIS PROTEIN CHEW"/>
    <property type="match status" value="1"/>
</dbReference>
<name>A0AAE3D797_9FIRM</name>
<protein>
    <submittedName>
        <fullName evidence="2">Chemotaxis protein CheW</fullName>
    </submittedName>
</protein>
<dbReference type="Gene3D" id="2.40.50.180">
    <property type="entry name" value="CheA-289, Domain 4"/>
    <property type="match status" value="1"/>
</dbReference>
<dbReference type="GO" id="GO:0007165">
    <property type="term" value="P:signal transduction"/>
    <property type="evidence" value="ECO:0007669"/>
    <property type="project" value="InterPro"/>
</dbReference>
<dbReference type="PANTHER" id="PTHR22617">
    <property type="entry name" value="CHEMOTAXIS SENSOR HISTIDINE KINASE-RELATED"/>
    <property type="match status" value="1"/>
</dbReference>
<sequence>MEELSMKETLKAGDERKVEEDFFQYIVIRLGDEQYGIDIRYIDNIVRMQHITRVPKVPAYLKGVINLRGEVLPVMSLRVKMGLEADELTRATRIIILKQEQQGSVGIIVDEVREVVTLGSSEIEKLSQNTAESKKSFITGVGKHNGELISLLDLNSITLEENA</sequence>
<dbReference type="SMART" id="SM00260">
    <property type="entry name" value="CheW"/>
    <property type="match status" value="1"/>
</dbReference>
<dbReference type="GO" id="GO:0006935">
    <property type="term" value="P:chemotaxis"/>
    <property type="evidence" value="ECO:0007669"/>
    <property type="project" value="InterPro"/>
</dbReference>
<comment type="caution">
    <text evidence="2">The sequence shown here is derived from an EMBL/GenBank/DDBJ whole genome shotgun (WGS) entry which is preliminary data.</text>
</comment>
<reference evidence="2 3" key="1">
    <citation type="submission" date="2021-10" db="EMBL/GenBank/DDBJ databases">
        <title>Anaerobic single-cell dispensing facilitates the cultivation of human gut bacteria.</title>
        <authorList>
            <person name="Afrizal A."/>
        </authorList>
    </citation>
    <scope>NUCLEOTIDE SEQUENCE [LARGE SCALE GENOMIC DNA]</scope>
    <source>
        <strain evidence="2 3">CLA-AA-H273</strain>
    </source>
</reference>
<evidence type="ECO:0000313" key="3">
    <source>
        <dbReference type="Proteomes" id="UP001197795"/>
    </source>
</evidence>
<dbReference type="InterPro" id="IPR039315">
    <property type="entry name" value="CheW"/>
</dbReference>
<dbReference type="Gene3D" id="2.30.30.40">
    <property type="entry name" value="SH3 Domains"/>
    <property type="match status" value="1"/>
</dbReference>
<evidence type="ECO:0000259" key="1">
    <source>
        <dbReference type="PROSITE" id="PS50851"/>
    </source>
</evidence>
<dbReference type="InterPro" id="IPR002545">
    <property type="entry name" value="CheW-lke_dom"/>
</dbReference>
<dbReference type="InterPro" id="IPR036061">
    <property type="entry name" value="CheW-like_dom_sf"/>
</dbReference>
<feature type="domain" description="CheW-like" evidence="1">
    <location>
        <begin position="22"/>
        <end position="163"/>
    </location>
</feature>
<dbReference type="RefSeq" id="WP_022313062.1">
    <property type="nucleotide sequence ID" value="NZ_JAJEPV010000004.1"/>
</dbReference>
<dbReference type="Pfam" id="PF01584">
    <property type="entry name" value="CheW"/>
    <property type="match status" value="1"/>
</dbReference>
<accession>A0AAE3D797</accession>
<proteinExistence type="predicted"/>
<gene>
    <name evidence="2" type="ORF">LKD75_02195</name>
</gene>
<dbReference type="AlphaFoldDB" id="A0AAE3D797"/>
<keyword evidence="3" id="KW-1185">Reference proteome</keyword>
<organism evidence="2 3">
    <name type="scientific">Waltera acetigignens</name>
    <dbReference type="NCBI Taxonomy" id="2981769"/>
    <lineage>
        <taxon>Bacteria</taxon>
        <taxon>Bacillati</taxon>
        <taxon>Bacillota</taxon>
        <taxon>Clostridia</taxon>
        <taxon>Lachnospirales</taxon>
        <taxon>Lachnospiraceae</taxon>
        <taxon>Waltera</taxon>
    </lineage>
</organism>
<dbReference type="EMBL" id="JAJEPV010000004">
    <property type="protein sequence ID" value="MCC2118411.1"/>
    <property type="molecule type" value="Genomic_DNA"/>
</dbReference>
<evidence type="ECO:0000313" key="2">
    <source>
        <dbReference type="EMBL" id="MCC2118411.1"/>
    </source>
</evidence>
<dbReference type="PROSITE" id="PS50851">
    <property type="entry name" value="CHEW"/>
    <property type="match status" value="1"/>
</dbReference>
<dbReference type="GO" id="GO:0005829">
    <property type="term" value="C:cytosol"/>
    <property type="evidence" value="ECO:0007669"/>
    <property type="project" value="TreeGrafter"/>
</dbReference>